<feature type="region of interest" description="Disordered" evidence="1">
    <location>
        <begin position="49"/>
        <end position="71"/>
    </location>
</feature>
<dbReference type="InterPro" id="IPR025234">
    <property type="entry name" value="YjzH-like"/>
</dbReference>
<accession>A0A482YDB0</accession>
<evidence type="ECO:0000256" key="1">
    <source>
        <dbReference type="SAM" id="MobiDB-lite"/>
    </source>
</evidence>
<sequence length="106" mass="11306">MPGGAGRCLYSAGNSSVGICPAPVLLALTTSGKAVMSHSDVRRWEYKTLRPPRDETKKEAEDPQAALNAHGDDGWELVETIDYTNGGTKFLVFKRPAAVAGSANEE</sequence>
<gene>
    <name evidence="2" type="ORF">BDK88_0636</name>
</gene>
<organism evidence="2 3">
    <name type="scientific">Natrinema hispanicum</name>
    <dbReference type="NCBI Taxonomy" id="392421"/>
    <lineage>
        <taxon>Archaea</taxon>
        <taxon>Methanobacteriati</taxon>
        <taxon>Methanobacteriota</taxon>
        <taxon>Stenosarchaea group</taxon>
        <taxon>Halobacteria</taxon>
        <taxon>Halobacteriales</taxon>
        <taxon>Natrialbaceae</taxon>
        <taxon>Natrinema</taxon>
    </lineage>
</organism>
<dbReference type="Pfam" id="PF13783">
    <property type="entry name" value="DUF4177"/>
    <property type="match status" value="1"/>
</dbReference>
<comment type="caution">
    <text evidence="2">The sequence shown here is derived from an EMBL/GenBank/DDBJ whole genome shotgun (WGS) entry which is preliminary data.</text>
</comment>
<proteinExistence type="predicted"/>
<feature type="compositionally biased region" description="Basic and acidic residues" evidence="1">
    <location>
        <begin position="49"/>
        <end position="61"/>
    </location>
</feature>
<dbReference type="EMBL" id="SHMP01000003">
    <property type="protein sequence ID" value="RZV11755.1"/>
    <property type="molecule type" value="Genomic_DNA"/>
</dbReference>
<dbReference type="AlphaFoldDB" id="A0A482YDB0"/>
<evidence type="ECO:0000313" key="2">
    <source>
        <dbReference type="EMBL" id="RZV11755.1"/>
    </source>
</evidence>
<name>A0A482YDB0_9EURY</name>
<reference evidence="2 3" key="1">
    <citation type="submission" date="2019-02" db="EMBL/GenBank/DDBJ databases">
        <title>Genomic Encyclopedia of Archaeal and Bacterial Type Strains, Phase II (KMG-II): from individual species to whole genera.</title>
        <authorList>
            <person name="Goeker M."/>
        </authorList>
    </citation>
    <scope>NUCLEOTIDE SEQUENCE [LARGE SCALE GENOMIC DNA]</scope>
    <source>
        <strain evidence="2 3">DSM 18328</strain>
    </source>
</reference>
<dbReference type="Proteomes" id="UP000291097">
    <property type="component" value="Unassembled WGS sequence"/>
</dbReference>
<evidence type="ECO:0000313" key="3">
    <source>
        <dbReference type="Proteomes" id="UP000291097"/>
    </source>
</evidence>
<protein>
    <submittedName>
        <fullName evidence="2">Uncharacterized protein DUF4177</fullName>
    </submittedName>
</protein>